<gene>
    <name evidence="2" type="ORF">DPMN_132226</name>
</gene>
<feature type="compositionally biased region" description="Gly residues" evidence="1">
    <location>
        <begin position="281"/>
        <end position="293"/>
    </location>
</feature>
<protein>
    <submittedName>
        <fullName evidence="2">Uncharacterized protein</fullName>
    </submittedName>
</protein>
<keyword evidence="3" id="KW-1185">Reference proteome</keyword>
<feature type="compositionally biased region" description="Low complexity" evidence="1">
    <location>
        <begin position="365"/>
        <end position="389"/>
    </location>
</feature>
<feature type="compositionally biased region" description="Polar residues" evidence="1">
    <location>
        <begin position="97"/>
        <end position="120"/>
    </location>
</feature>
<evidence type="ECO:0000256" key="1">
    <source>
        <dbReference type="SAM" id="MobiDB-lite"/>
    </source>
</evidence>
<feature type="compositionally biased region" description="Low complexity" evidence="1">
    <location>
        <begin position="225"/>
        <end position="234"/>
    </location>
</feature>
<name>A0A9D4FUP1_DREPO</name>
<accession>A0A9D4FUP1</accession>
<evidence type="ECO:0000313" key="3">
    <source>
        <dbReference type="Proteomes" id="UP000828390"/>
    </source>
</evidence>
<feature type="compositionally biased region" description="Low complexity" evidence="1">
    <location>
        <begin position="177"/>
        <end position="217"/>
    </location>
</feature>
<feature type="compositionally biased region" description="Polar residues" evidence="1">
    <location>
        <begin position="342"/>
        <end position="354"/>
    </location>
</feature>
<feature type="compositionally biased region" description="Polar residues" evidence="1">
    <location>
        <begin position="143"/>
        <end position="153"/>
    </location>
</feature>
<feature type="region of interest" description="Disordered" evidence="1">
    <location>
        <begin position="95"/>
        <end position="321"/>
    </location>
</feature>
<dbReference type="AlphaFoldDB" id="A0A9D4FUP1"/>
<proteinExistence type="predicted"/>
<feature type="compositionally biased region" description="Low complexity" evidence="1">
    <location>
        <begin position="265"/>
        <end position="280"/>
    </location>
</feature>
<comment type="caution">
    <text evidence="2">The sequence shown here is derived from an EMBL/GenBank/DDBJ whole genome shotgun (WGS) entry which is preliminary data.</text>
</comment>
<feature type="region of interest" description="Disordered" evidence="1">
    <location>
        <begin position="342"/>
        <end position="420"/>
    </location>
</feature>
<sequence>MSDKLMNYLNKRSTEVYSVKPPVSKPAMTSVPSFGSTPQSPGTASLQSTHSTGSNALDLLGDLGGDPFGSTTASAAHSHNTGGFADFGSFGGSVSSQPATFHQSTPLQPLGSAPQSSQAVFNGFPPPPSSAPHAPGAGGDKYSNLSDLFSVSETPEESSIKTGWSSTLSTSGGGGISWNSSSSNSTGGINWGGESNNTSSSGGINWNSQPAASSTSSGGWGGGSTSTSSSSWGGAPVSTQSNGLGAPGNPFLSANVANPFGGGMTTTSTSHGQTQQANPFGGQGLGTGFGGFGAPQTQQAGGFGHGQFGAAPGSTGAGFGQFGGVQPANAMPAAGFGQFPTQNGGFGMNTSTSGYPGGQGQMSTAGQASFSSQGFGQAAQGFSGAQQGQHGFGSQGFGAPQVSQQGFGMPQQGYGGQMQQGFGGAGWGGVASAPQANPFMSTAQQYSAPKTGATNPFL</sequence>
<reference evidence="2" key="2">
    <citation type="submission" date="2020-11" db="EMBL/GenBank/DDBJ databases">
        <authorList>
            <person name="McCartney M.A."/>
            <person name="Auch B."/>
            <person name="Kono T."/>
            <person name="Mallez S."/>
            <person name="Becker A."/>
            <person name="Gohl D.M."/>
            <person name="Silverstein K.A.T."/>
            <person name="Koren S."/>
            <person name="Bechman K.B."/>
            <person name="Herman A."/>
            <person name="Abrahante J.E."/>
            <person name="Garbe J."/>
        </authorList>
    </citation>
    <scope>NUCLEOTIDE SEQUENCE</scope>
    <source>
        <strain evidence="2">Duluth1</strain>
        <tissue evidence="2">Whole animal</tissue>
    </source>
</reference>
<evidence type="ECO:0000313" key="2">
    <source>
        <dbReference type="EMBL" id="KAH3803954.1"/>
    </source>
</evidence>
<dbReference type="Proteomes" id="UP000828390">
    <property type="component" value="Unassembled WGS sequence"/>
</dbReference>
<dbReference type="EMBL" id="JAIWYP010000006">
    <property type="protein sequence ID" value="KAH3803954.1"/>
    <property type="molecule type" value="Genomic_DNA"/>
</dbReference>
<organism evidence="2 3">
    <name type="scientific">Dreissena polymorpha</name>
    <name type="common">Zebra mussel</name>
    <name type="synonym">Mytilus polymorpha</name>
    <dbReference type="NCBI Taxonomy" id="45954"/>
    <lineage>
        <taxon>Eukaryota</taxon>
        <taxon>Metazoa</taxon>
        <taxon>Spiralia</taxon>
        <taxon>Lophotrochozoa</taxon>
        <taxon>Mollusca</taxon>
        <taxon>Bivalvia</taxon>
        <taxon>Autobranchia</taxon>
        <taxon>Heteroconchia</taxon>
        <taxon>Euheterodonta</taxon>
        <taxon>Imparidentia</taxon>
        <taxon>Neoheterodontei</taxon>
        <taxon>Myida</taxon>
        <taxon>Dreissenoidea</taxon>
        <taxon>Dreissenidae</taxon>
        <taxon>Dreissena</taxon>
    </lineage>
</organism>
<feature type="region of interest" description="Disordered" evidence="1">
    <location>
        <begin position="1"/>
        <end position="60"/>
    </location>
</feature>
<feature type="compositionally biased region" description="Polar residues" evidence="1">
    <location>
        <begin position="30"/>
        <end position="55"/>
    </location>
</feature>
<reference evidence="2" key="1">
    <citation type="journal article" date="2019" name="bioRxiv">
        <title>The Genome of the Zebra Mussel, Dreissena polymorpha: A Resource for Invasive Species Research.</title>
        <authorList>
            <person name="McCartney M.A."/>
            <person name="Auch B."/>
            <person name="Kono T."/>
            <person name="Mallez S."/>
            <person name="Zhang Y."/>
            <person name="Obille A."/>
            <person name="Becker A."/>
            <person name="Abrahante J.E."/>
            <person name="Garbe J."/>
            <person name="Badalamenti J.P."/>
            <person name="Herman A."/>
            <person name="Mangelson H."/>
            <person name="Liachko I."/>
            <person name="Sullivan S."/>
            <person name="Sone E.D."/>
            <person name="Koren S."/>
            <person name="Silverstein K.A.T."/>
            <person name="Beckman K.B."/>
            <person name="Gohl D.M."/>
        </authorList>
    </citation>
    <scope>NUCLEOTIDE SEQUENCE</scope>
    <source>
        <strain evidence="2">Duluth1</strain>
        <tissue evidence="2">Whole animal</tissue>
    </source>
</reference>